<gene>
    <name evidence="1" type="ORF">LYPA_23C019233</name>
</gene>
<dbReference type="Proteomes" id="UP000386466">
    <property type="component" value="Unassembled WGS sequence"/>
</dbReference>
<sequence>MSALVCKNLVDGSSYVHLDSDCSHNLCKGDQFFTYEQTISERSVMDTSL</sequence>
<proteinExistence type="predicted"/>
<organism evidence="1 2">
    <name type="scientific">Lynx pardinus</name>
    <name type="common">Iberian lynx</name>
    <name type="synonym">Felis pardina</name>
    <dbReference type="NCBI Taxonomy" id="191816"/>
    <lineage>
        <taxon>Eukaryota</taxon>
        <taxon>Metazoa</taxon>
        <taxon>Chordata</taxon>
        <taxon>Craniata</taxon>
        <taxon>Vertebrata</taxon>
        <taxon>Euteleostomi</taxon>
        <taxon>Mammalia</taxon>
        <taxon>Eutheria</taxon>
        <taxon>Laurasiatheria</taxon>
        <taxon>Carnivora</taxon>
        <taxon>Feliformia</taxon>
        <taxon>Felidae</taxon>
        <taxon>Felinae</taxon>
        <taxon>Lynx</taxon>
    </lineage>
</organism>
<dbReference type="AlphaFoldDB" id="A0A485P4A8"/>
<name>A0A485P4A8_LYNPA</name>
<accession>A0A485P4A8</accession>
<reference evidence="1 2" key="1">
    <citation type="submission" date="2019-01" db="EMBL/GenBank/DDBJ databases">
        <authorList>
            <person name="Alioto T."/>
            <person name="Alioto T."/>
        </authorList>
    </citation>
    <scope>NUCLEOTIDE SEQUENCE [LARGE SCALE GENOMIC DNA]</scope>
</reference>
<dbReference type="EMBL" id="CAAGRJ010029226">
    <property type="protein sequence ID" value="VFV40520.1"/>
    <property type="molecule type" value="Genomic_DNA"/>
</dbReference>
<evidence type="ECO:0000313" key="2">
    <source>
        <dbReference type="Proteomes" id="UP000386466"/>
    </source>
</evidence>
<protein>
    <submittedName>
        <fullName evidence="1">Uncharacterized protein</fullName>
    </submittedName>
</protein>
<evidence type="ECO:0000313" key="1">
    <source>
        <dbReference type="EMBL" id="VFV40520.1"/>
    </source>
</evidence>
<keyword evidence="2" id="KW-1185">Reference proteome</keyword>